<organism evidence="2 3">
    <name type="scientific">Rugamonas fusca</name>
    <dbReference type="NCBI Taxonomy" id="2758568"/>
    <lineage>
        <taxon>Bacteria</taxon>
        <taxon>Pseudomonadati</taxon>
        <taxon>Pseudomonadota</taxon>
        <taxon>Betaproteobacteria</taxon>
        <taxon>Burkholderiales</taxon>
        <taxon>Oxalobacteraceae</taxon>
        <taxon>Telluria group</taxon>
        <taxon>Rugamonas</taxon>
    </lineage>
</organism>
<evidence type="ECO:0000313" key="2">
    <source>
        <dbReference type="EMBL" id="MBA5603862.1"/>
    </source>
</evidence>
<proteinExistence type="predicted"/>
<keyword evidence="1" id="KW-0812">Transmembrane</keyword>
<reference evidence="2 3" key="1">
    <citation type="submission" date="2020-07" db="EMBL/GenBank/DDBJ databases">
        <title>Novel species isolated from subtropical streams in China.</title>
        <authorList>
            <person name="Lu H."/>
        </authorList>
    </citation>
    <scope>NUCLEOTIDE SEQUENCE [LARGE SCALE GENOMIC DNA]</scope>
    <source>
        <strain evidence="2 3">FT3S</strain>
    </source>
</reference>
<keyword evidence="3" id="KW-1185">Reference proteome</keyword>
<dbReference type="AlphaFoldDB" id="A0A7W2EDE2"/>
<protein>
    <submittedName>
        <fullName evidence="2">Uncharacterized protein</fullName>
    </submittedName>
</protein>
<accession>A0A7W2EDE2</accession>
<dbReference type="RefSeq" id="WP_182213044.1">
    <property type="nucleotide sequence ID" value="NZ_JACEZS010000001.1"/>
</dbReference>
<evidence type="ECO:0000313" key="3">
    <source>
        <dbReference type="Proteomes" id="UP000566711"/>
    </source>
</evidence>
<gene>
    <name evidence="2" type="ORF">H3H36_00605</name>
</gene>
<dbReference type="EMBL" id="JACEZS010000001">
    <property type="protein sequence ID" value="MBA5603862.1"/>
    <property type="molecule type" value="Genomic_DNA"/>
</dbReference>
<keyword evidence="1" id="KW-0472">Membrane</keyword>
<dbReference type="Proteomes" id="UP000566711">
    <property type="component" value="Unassembled WGS sequence"/>
</dbReference>
<keyword evidence="1" id="KW-1133">Transmembrane helix</keyword>
<sequence length="368" mass="39114">MAADDTTGLRDLRAGVARRFAERAGMADAPLAELRDLQERLLLLDAAIARLPDAGRRRRRATWLALVAVAAVLSLAALIPVPSVPFSLDAEAGTVRLHLADRGTLGPQAVAGELRVDGYTALESPAADLLGRPGAQGAGRLVIGAARLNLRRISYPAGADIELATDAAAAIMTLHGQRGPVSVDIEWSGRAAIRFGQGGQVWQADYPFAERLRALAAAPVGTPPPMIVTLARPAQTGYSWTSLRPQAVRFVERRLDAGTEAGILSSLRKAHLVLQASAAEVTLGEGNDLELDGLELQRCDIVLGPVVRVKMAGTARSLLTRTGHFERSLKPSLLEYAARHKTVALLWSAALMLWGAVQWLQRLAGEGG</sequence>
<comment type="caution">
    <text evidence="2">The sequence shown here is derived from an EMBL/GenBank/DDBJ whole genome shotgun (WGS) entry which is preliminary data.</text>
</comment>
<feature type="transmembrane region" description="Helical" evidence="1">
    <location>
        <begin position="61"/>
        <end position="81"/>
    </location>
</feature>
<evidence type="ECO:0000256" key="1">
    <source>
        <dbReference type="SAM" id="Phobius"/>
    </source>
</evidence>
<name>A0A7W2EDE2_9BURK</name>